<protein>
    <recommendedName>
        <fullName evidence="3">Transmembrane protein</fullName>
    </recommendedName>
</protein>
<proteinExistence type="predicted"/>
<evidence type="ECO:0000313" key="2">
    <source>
        <dbReference type="Proteomes" id="UP001066276"/>
    </source>
</evidence>
<sequence length="150" mass="16894">MLLCVDGSFRLRSRFSRDRKAWSGCWPPLRQGFSRLRLDGLVFACFGTCALARVRRFRWRGLSRSRSCCLVTGSLFVGGAMAFRQWRSRGLVFGLGLDKGRRTHVLSCCDRSVLLGLVLGVGPLNGDCGVHNLLFLHVETFCASRRHFQP</sequence>
<evidence type="ECO:0000313" key="1">
    <source>
        <dbReference type="EMBL" id="KAJ1170442.1"/>
    </source>
</evidence>
<accession>A0AAV7T208</accession>
<evidence type="ECO:0008006" key="3">
    <source>
        <dbReference type="Google" id="ProtNLM"/>
    </source>
</evidence>
<dbReference type="Proteomes" id="UP001066276">
    <property type="component" value="Chromosome 4_1"/>
</dbReference>
<dbReference type="EMBL" id="JANPWB010000007">
    <property type="protein sequence ID" value="KAJ1170442.1"/>
    <property type="molecule type" value="Genomic_DNA"/>
</dbReference>
<organism evidence="1 2">
    <name type="scientific">Pleurodeles waltl</name>
    <name type="common">Iberian ribbed newt</name>
    <dbReference type="NCBI Taxonomy" id="8319"/>
    <lineage>
        <taxon>Eukaryota</taxon>
        <taxon>Metazoa</taxon>
        <taxon>Chordata</taxon>
        <taxon>Craniata</taxon>
        <taxon>Vertebrata</taxon>
        <taxon>Euteleostomi</taxon>
        <taxon>Amphibia</taxon>
        <taxon>Batrachia</taxon>
        <taxon>Caudata</taxon>
        <taxon>Salamandroidea</taxon>
        <taxon>Salamandridae</taxon>
        <taxon>Pleurodelinae</taxon>
        <taxon>Pleurodeles</taxon>
    </lineage>
</organism>
<comment type="caution">
    <text evidence="1">The sequence shown here is derived from an EMBL/GenBank/DDBJ whole genome shotgun (WGS) entry which is preliminary data.</text>
</comment>
<reference evidence="1" key="1">
    <citation type="journal article" date="2022" name="bioRxiv">
        <title>Sequencing and chromosome-scale assembly of the giantPleurodeles waltlgenome.</title>
        <authorList>
            <person name="Brown T."/>
            <person name="Elewa A."/>
            <person name="Iarovenko S."/>
            <person name="Subramanian E."/>
            <person name="Araus A.J."/>
            <person name="Petzold A."/>
            <person name="Susuki M."/>
            <person name="Suzuki K.-i.T."/>
            <person name="Hayashi T."/>
            <person name="Toyoda A."/>
            <person name="Oliveira C."/>
            <person name="Osipova E."/>
            <person name="Leigh N.D."/>
            <person name="Simon A."/>
            <person name="Yun M.H."/>
        </authorList>
    </citation>
    <scope>NUCLEOTIDE SEQUENCE</scope>
    <source>
        <strain evidence="1">20211129_DDA</strain>
        <tissue evidence="1">Liver</tissue>
    </source>
</reference>
<name>A0AAV7T208_PLEWA</name>
<gene>
    <name evidence="1" type="ORF">NDU88_002319</name>
</gene>
<dbReference type="AlphaFoldDB" id="A0AAV7T208"/>
<keyword evidence="2" id="KW-1185">Reference proteome</keyword>